<dbReference type="PANTHER" id="PTHR43298:SF2">
    <property type="entry name" value="FMN_FAD EXPORTER YEEO-RELATED"/>
    <property type="match status" value="1"/>
</dbReference>
<organism evidence="14 15">
    <name type="scientific">Emergencia timonensis</name>
    <dbReference type="NCBI Taxonomy" id="1776384"/>
    <lineage>
        <taxon>Bacteria</taxon>
        <taxon>Bacillati</taxon>
        <taxon>Bacillota</taxon>
        <taxon>Clostridia</taxon>
        <taxon>Peptostreptococcales</taxon>
        <taxon>Anaerovoracaceae</taxon>
        <taxon>Emergencia</taxon>
    </lineage>
</organism>
<dbReference type="InterPro" id="IPR002528">
    <property type="entry name" value="MATE_fam"/>
</dbReference>
<dbReference type="CDD" id="cd13134">
    <property type="entry name" value="MATE_like_8"/>
    <property type="match status" value="1"/>
</dbReference>
<dbReference type="PANTHER" id="PTHR43298">
    <property type="entry name" value="MULTIDRUG RESISTANCE PROTEIN NORM-RELATED"/>
    <property type="match status" value="1"/>
</dbReference>
<name>A0A415E4T3_9FIRM</name>
<evidence type="ECO:0000256" key="1">
    <source>
        <dbReference type="ARBA" id="ARBA00003408"/>
    </source>
</evidence>
<feature type="transmembrane region" description="Helical" evidence="13">
    <location>
        <begin position="92"/>
        <end position="114"/>
    </location>
</feature>
<keyword evidence="7" id="KW-1003">Cell membrane</keyword>
<keyword evidence="10" id="KW-0406">Ion transport</keyword>
<evidence type="ECO:0000256" key="2">
    <source>
        <dbReference type="ARBA" id="ARBA00004651"/>
    </source>
</evidence>
<evidence type="ECO:0000256" key="7">
    <source>
        <dbReference type="ARBA" id="ARBA00022475"/>
    </source>
</evidence>
<keyword evidence="15" id="KW-1185">Reference proteome</keyword>
<dbReference type="GO" id="GO:0042910">
    <property type="term" value="F:xenobiotic transmembrane transporter activity"/>
    <property type="evidence" value="ECO:0007669"/>
    <property type="project" value="InterPro"/>
</dbReference>
<dbReference type="AlphaFoldDB" id="A0A415E4T3"/>
<dbReference type="RefSeq" id="WP_067543136.1">
    <property type="nucleotide sequence ID" value="NZ_AP025567.1"/>
</dbReference>
<protein>
    <recommendedName>
        <fullName evidence="4">Probable multidrug resistance protein NorM</fullName>
    </recommendedName>
    <alternativeName>
        <fullName evidence="12">Multidrug-efflux transporter</fullName>
    </alternativeName>
</protein>
<dbReference type="Pfam" id="PF01554">
    <property type="entry name" value="MatE"/>
    <property type="match status" value="2"/>
</dbReference>
<evidence type="ECO:0000256" key="9">
    <source>
        <dbReference type="ARBA" id="ARBA00022989"/>
    </source>
</evidence>
<dbReference type="GO" id="GO:0015297">
    <property type="term" value="F:antiporter activity"/>
    <property type="evidence" value="ECO:0007669"/>
    <property type="project" value="UniProtKB-KW"/>
</dbReference>
<feature type="transmembrane region" description="Helical" evidence="13">
    <location>
        <begin position="15"/>
        <end position="40"/>
    </location>
</feature>
<gene>
    <name evidence="14" type="ORF">DW099_09760</name>
</gene>
<evidence type="ECO:0000256" key="4">
    <source>
        <dbReference type="ARBA" id="ARBA00020268"/>
    </source>
</evidence>
<accession>A0A415E4T3</accession>
<comment type="function">
    <text evidence="1">Multidrug efflux pump.</text>
</comment>
<dbReference type="Proteomes" id="UP000284841">
    <property type="component" value="Unassembled WGS sequence"/>
</dbReference>
<evidence type="ECO:0000256" key="13">
    <source>
        <dbReference type="SAM" id="Phobius"/>
    </source>
</evidence>
<dbReference type="GO" id="GO:0006811">
    <property type="term" value="P:monoatomic ion transport"/>
    <property type="evidence" value="ECO:0007669"/>
    <property type="project" value="UniProtKB-KW"/>
</dbReference>
<feature type="transmembrane region" description="Helical" evidence="13">
    <location>
        <begin position="356"/>
        <end position="378"/>
    </location>
</feature>
<evidence type="ECO:0000256" key="3">
    <source>
        <dbReference type="ARBA" id="ARBA00010199"/>
    </source>
</evidence>
<comment type="similarity">
    <text evidence="3">Belongs to the multi antimicrobial extrusion (MATE) (TC 2.A.66.1) family.</text>
</comment>
<dbReference type="PIRSF" id="PIRSF006603">
    <property type="entry name" value="DinF"/>
    <property type="match status" value="1"/>
</dbReference>
<evidence type="ECO:0000256" key="8">
    <source>
        <dbReference type="ARBA" id="ARBA00022692"/>
    </source>
</evidence>
<dbReference type="InterPro" id="IPR048279">
    <property type="entry name" value="MdtK-like"/>
</dbReference>
<keyword evidence="8 13" id="KW-0812">Transmembrane</keyword>
<keyword evidence="5" id="KW-0813">Transport</keyword>
<evidence type="ECO:0000313" key="15">
    <source>
        <dbReference type="Proteomes" id="UP000284841"/>
    </source>
</evidence>
<evidence type="ECO:0000256" key="12">
    <source>
        <dbReference type="ARBA" id="ARBA00031636"/>
    </source>
</evidence>
<feature type="transmembrane region" description="Helical" evidence="13">
    <location>
        <begin position="60"/>
        <end position="80"/>
    </location>
</feature>
<evidence type="ECO:0000256" key="6">
    <source>
        <dbReference type="ARBA" id="ARBA00022449"/>
    </source>
</evidence>
<feature type="transmembrane region" description="Helical" evidence="13">
    <location>
        <begin position="327"/>
        <end position="350"/>
    </location>
</feature>
<feature type="transmembrane region" description="Helical" evidence="13">
    <location>
        <begin position="390"/>
        <end position="411"/>
    </location>
</feature>
<comment type="subcellular location">
    <subcellularLocation>
        <location evidence="2">Cell membrane</location>
        <topology evidence="2">Multi-pass membrane protein</topology>
    </subcellularLocation>
</comment>
<feature type="transmembrane region" description="Helical" evidence="13">
    <location>
        <begin position="134"/>
        <end position="153"/>
    </location>
</feature>
<comment type="caution">
    <text evidence="14">The sequence shown here is derived from an EMBL/GenBank/DDBJ whole genome shotgun (WGS) entry which is preliminary data.</text>
</comment>
<dbReference type="GeneID" id="83006581"/>
<dbReference type="OrthoDB" id="9780160at2"/>
<feature type="transmembrane region" description="Helical" evidence="13">
    <location>
        <begin position="165"/>
        <end position="185"/>
    </location>
</feature>
<keyword evidence="9 13" id="KW-1133">Transmembrane helix</keyword>
<dbReference type="EMBL" id="QRMS01000002">
    <property type="protein sequence ID" value="RHJ88653.1"/>
    <property type="molecule type" value="Genomic_DNA"/>
</dbReference>
<evidence type="ECO:0000256" key="11">
    <source>
        <dbReference type="ARBA" id="ARBA00023136"/>
    </source>
</evidence>
<evidence type="ECO:0000256" key="5">
    <source>
        <dbReference type="ARBA" id="ARBA00022448"/>
    </source>
</evidence>
<dbReference type="STRING" id="1776384.GCA_900086585_04313"/>
<dbReference type="InterPro" id="IPR050222">
    <property type="entry name" value="MATE_MdtK"/>
</dbReference>
<dbReference type="NCBIfam" id="TIGR00797">
    <property type="entry name" value="matE"/>
    <property type="match status" value="1"/>
</dbReference>
<sequence>MENRIKESTSYYKRLLLLAVPIVIQHLITVGLNLVDNIMIGRLGALPLAAVGSANQVYSIYEMVLFGLFSGAAVPLAQYYGARDYKNIKRIVGMDITVGLSAALVTLIMAQLFAPQIISLFAEEQEVIRLGTQYIRIASFTYLTVAVSFVISYNSRSVQIVKVPTIINICCILTNTLLNYILIYGNFGAPALGVRGAAIATLIARIIELASLVIYLCVDKDHPFHGKLSEFKGFSRDLFRRVMRTAMPVVVSEGGWSLGVTLTFAAYGKISAEALAVMQVSNVLCVFCQCASFGLGNASAALTGETLGQKETALAYENTKKYMKVQWLLTGIMTVMILALRGPIASIYHFDEQTTTMLMLALGVFAFTMIPRMIAYAVQCGILRAGGDTLFCMAVELSCNLGIEVILAYVSVLVFHLPLHLCIAVAAAGNLLKAIIEYRRYLSKKWINVII</sequence>
<reference evidence="14 15" key="1">
    <citation type="submission" date="2018-08" db="EMBL/GenBank/DDBJ databases">
        <title>A genome reference for cultivated species of the human gut microbiota.</title>
        <authorList>
            <person name="Zou Y."/>
            <person name="Xue W."/>
            <person name="Luo G."/>
        </authorList>
    </citation>
    <scope>NUCLEOTIDE SEQUENCE [LARGE SCALE GENOMIC DNA]</scope>
    <source>
        <strain evidence="14 15">AM07-24</strain>
    </source>
</reference>
<proteinExistence type="inferred from homology"/>
<evidence type="ECO:0000313" key="14">
    <source>
        <dbReference type="EMBL" id="RHJ88653.1"/>
    </source>
</evidence>
<feature type="transmembrane region" description="Helical" evidence="13">
    <location>
        <begin position="197"/>
        <end position="218"/>
    </location>
</feature>
<feature type="transmembrane region" description="Helical" evidence="13">
    <location>
        <begin position="417"/>
        <end position="436"/>
    </location>
</feature>
<dbReference type="GO" id="GO:0005886">
    <property type="term" value="C:plasma membrane"/>
    <property type="evidence" value="ECO:0007669"/>
    <property type="project" value="UniProtKB-SubCell"/>
</dbReference>
<keyword evidence="11 13" id="KW-0472">Membrane</keyword>
<keyword evidence="6" id="KW-0050">Antiport</keyword>
<evidence type="ECO:0000256" key="10">
    <source>
        <dbReference type="ARBA" id="ARBA00023065"/>
    </source>
</evidence>